<organism evidence="2 3">
    <name type="scientific">Xylaria arbuscula</name>
    <dbReference type="NCBI Taxonomy" id="114810"/>
    <lineage>
        <taxon>Eukaryota</taxon>
        <taxon>Fungi</taxon>
        <taxon>Dikarya</taxon>
        <taxon>Ascomycota</taxon>
        <taxon>Pezizomycotina</taxon>
        <taxon>Sordariomycetes</taxon>
        <taxon>Xylariomycetidae</taxon>
        <taxon>Xylariales</taxon>
        <taxon>Xylariaceae</taxon>
        <taxon>Xylaria</taxon>
    </lineage>
</organism>
<dbReference type="SUPFAM" id="SSF57959">
    <property type="entry name" value="Leucine zipper domain"/>
    <property type="match status" value="1"/>
</dbReference>
<dbReference type="EMBL" id="JANPWZ010000399">
    <property type="protein sequence ID" value="KAJ3577278.1"/>
    <property type="molecule type" value="Genomic_DNA"/>
</dbReference>
<dbReference type="InterPro" id="IPR046347">
    <property type="entry name" value="bZIP_sf"/>
</dbReference>
<dbReference type="InterPro" id="IPR021833">
    <property type="entry name" value="DUF3425"/>
</dbReference>
<protein>
    <recommendedName>
        <fullName evidence="4">BZIP transcription factor</fullName>
    </recommendedName>
</protein>
<dbReference type="Proteomes" id="UP001148614">
    <property type="component" value="Unassembled WGS sequence"/>
</dbReference>
<dbReference type="PANTHER" id="PTHR37012">
    <property type="entry name" value="B-ZIP TRANSCRIPTION FACTOR (EUROFUNG)-RELATED"/>
    <property type="match status" value="1"/>
</dbReference>
<feature type="compositionally biased region" description="Polar residues" evidence="1">
    <location>
        <begin position="167"/>
        <end position="176"/>
    </location>
</feature>
<reference evidence="2" key="1">
    <citation type="submission" date="2022-07" db="EMBL/GenBank/DDBJ databases">
        <title>Genome Sequence of Xylaria arbuscula.</title>
        <authorList>
            <person name="Buettner E."/>
        </authorList>
    </citation>
    <scope>NUCLEOTIDE SEQUENCE</scope>
    <source>
        <strain evidence="2">VT107</strain>
    </source>
</reference>
<dbReference type="CDD" id="cd14688">
    <property type="entry name" value="bZIP_YAP"/>
    <property type="match status" value="1"/>
</dbReference>
<dbReference type="Pfam" id="PF11905">
    <property type="entry name" value="DUF3425"/>
    <property type="match status" value="1"/>
</dbReference>
<evidence type="ECO:0000313" key="3">
    <source>
        <dbReference type="Proteomes" id="UP001148614"/>
    </source>
</evidence>
<proteinExistence type="predicted"/>
<accession>A0A9W8NHK8</accession>
<feature type="compositionally biased region" description="Polar residues" evidence="1">
    <location>
        <begin position="126"/>
        <end position="153"/>
    </location>
</feature>
<comment type="caution">
    <text evidence="2">The sequence shown here is derived from an EMBL/GenBank/DDBJ whole genome shotgun (WGS) entry which is preliminary data.</text>
</comment>
<gene>
    <name evidence="2" type="ORF">NPX13_g3289</name>
</gene>
<dbReference type="AlphaFoldDB" id="A0A9W8NHK8"/>
<dbReference type="GO" id="GO:0003700">
    <property type="term" value="F:DNA-binding transcription factor activity"/>
    <property type="evidence" value="ECO:0007669"/>
    <property type="project" value="InterPro"/>
</dbReference>
<evidence type="ECO:0000256" key="1">
    <source>
        <dbReference type="SAM" id="MobiDB-lite"/>
    </source>
</evidence>
<feature type="region of interest" description="Disordered" evidence="1">
    <location>
        <begin position="246"/>
        <end position="280"/>
    </location>
</feature>
<feature type="compositionally biased region" description="Low complexity" evidence="1">
    <location>
        <begin position="250"/>
        <end position="270"/>
    </location>
</feature>
<evidence type="ECO:0008006" key="4">
    <source>
        <dbReference type="Google" id="ProtNLM"/>
    </source>
</evidence>
<dbReference type="VEuPathDB" id="FungiDB:F4678DRAFT_344290"/>
<keyword evidence="3" id="KW-1185">Reference proteome</keyword>
<name>A0A9W8NHK8_9PEZI</name>
<dbReference type="Gene3D" id="1.20.5.170">
    <property type="match status" value="1"/>
</dbReference>
<evidence type="ECO:0000313" key="2">
    <source>
        <dbReference type="EMBL" id="KAJ3577278.1"/>
    </source>
</evidence>
<sequence>METNKYVAVVLGTCLDPRLLPGFSSLVVRTIIGVLAEDLDLGLDTYSIHESPVTAPSGQSVPQSDELNNGHLIPRIRIVLRNYLAGETNFVGYTVQVFNQLSPAIPRTFPGEQAVFPPCVEMDPLNTTLPSSSSRNTSPAVSTASGSPVNMSKASDKAKAGKRKGTRSVSTLTPSQLARKRANDREAQRAIRARTKEHIENLEREIDELRSQQSRDQTVRDLLGRNKALEEEVRRLRESLGIRAAGHNVPYPSSYPGSSSQPSSYGHSTPEYPIVSDIPPYSNVPDPTNIWPSSVPCSLPSTVSSPSSPAAPDEYGSNYFTPNTSSVMLERSSLPPAVHSPAASCITSGGDVGFDDVKSVPSRVWMPATDRHRTNLPNLPSSAMERVPGVLLGLPGSSLPSQASQPYWEIPVLTSAICCQDDALICGYIADCRRSTDPTGGLSQREILLSPRRLNVRPILYAHEHLLAALGLQGPQVHSTPDYPLVGVVSSLLDINRLELPLERIGSLLLFRSLVAWLVQPTRDTYVRLRGILSPQPKQQQTPHPQWMDFLLWPHLRSAIIERQGAYNTPEFRHIYFSSLRIKSWPVAITEALTVDFPTGSIYATDEFLEHIWDLRNWCMHENFIRRYPELGACFGHGWSV</sequence>
<feature type="region of interest" description="Disordered" evidence="1">
    <location>
        <begin position="126"/>
        <end position="188"/>
    </location>
</feature>